<keyword evidence="2" id="KW-1185">Reference proteome</keyword>
<reference evidence="1 2" key="1">
    <citation type="journal article" date="2018" name="Sci. Rep.">
        <title>Genomic signatures of local adaptation to the degree of environmental predictability in rotifers.</title>
        <authorList>
            <person name="Franch-Gras L."/>
            <person name="Hahn C."/>
            <person name="Garcia-Roger E.M."/>
            <person name="Carmona M.J."/>
            <person name="Serra M."/>
            <person name="Gomez A."/>
        </authorList>
    </citation>
    <scope>NUCLEOTIDE SEQUENCE [LARGE SCALE GENOMIC DNA]</scope>
    <source>
        <strain evidence="1">HYR1</strain>
    </source>
</reference>
<protein>
    <submittedName>
        <fullName evidence="1">Uncharacterized protein</fullName>
    </submittedName>
</protein>
<accession>A0A3M7SD55</accession>
<evidence type="ECO:0000313" key="2">
    <source>
        <dbReference type="Proteomes" id="UP000276133"/>
    </source>
</evidence>
<dbReference type="EMBL" id="REGN01001634">
    <property type="protein sequence ID" value="RNA33460.1"/>
    <property type="molecule type" value="Genomic_DNA"/>
</dbReference>
<evidence type="ECO:0000313" key="1">
    <source>
        <dbReference type="EMBL" id="RNA33460.1"/>
    </source>
</evidence>
<sequence>MKLNYENFDNDVNLKKYIEFFKTKKLEEKRSQKFVLIKKQLRGQKFVLIKKQLTLIQRLEKIGWHKSTLSIQLSDKEAVLVHIVIHSDYLASLESKLGIRIHIGRQRLRIIVVQRHHSLAL</sequence>
<dbReference type="Proteomes" id="UP000276133">
    <property type="component" value="Unassembled WGS sequence"/>
</dbReference>
<organism evidence="1 2">
    <name type="scientific">Brachionus plicatilis</name>
    <name type="common">Marine rotifer</name>
    <name type="synonym">Brachionus muelleri</name>
    <dbReference type="NCBI Taxonomy" id="10195"/>
    <lineage>
        <taxon>Eukaryota</taxon>
        <taxon>Metazoa</taxon>
        <taxon>Spiralia</taxon>
        <taxon>Gnathifera</taxon>
        <taxon>Rotifera</taxon>
        <taxon>Eurotatoria</taxon>
        <taxon>Monogononta</taxon>
        <taxon>Pseudotrocha</taxon>
        <taxon>Ploima</taxon>
        <taxon>Brachionidae</taxon>
        <taxon>Brachionus</taxon>
    </lineage>
</organism>
<gene>
    <name evidence="1" type="ORF">BpHYR1_012527</name>
</gene>
<name>A0A3M7SD55_BRAPC</name>
<comment type="caution">
    <text evidence="1">The sequence shown here is derived from an EMBL/GenBank/DDBJ whole genome shotgun (WGS) entry which is preliminary data.</text>
</comment>
<proteinExistence type="predicted"/>
<dbReference type="AlphaFoldDB" id="A0A3M7SD55"/>